<keyword evidence="3" id="KW-1185">Reference proteome</keyword>
<feature type="region of interest" description="Disordered" evidence="1">
    <location>
        <begin position="62"/>
        <end position="118"/>
    </location>
</feature>
<accession>A0A3B0CLD1</accession>
<evidence type="ECO:0000313" key="3">
    <source>
        <dbReference type="Proteomes" id="UP000282311"/>
    </source>
</evidence>
<dbReference type="Proteomes" id="UP000282311">
    <property type="component" value="Unassembled WGS sequence"/>
</dbReference>
<protein>
    <submittedName>
        <fullName evidence="2">Uncharacterized protein</fullName>
    </submittedName>
</protein>
<name>A0A3B0CLD1_9BACL</name>
<dbReference type="AlphaFoldDB" id="A0A3B0CLD1"/>
<proteinExistence type="predicted"/>
<evidence type="ECO:0000256" key="1">
    <source>
        <dbReference type="SAM" id="MobiDB-lite"/>
    </source>
</evidence>
<reference evidence="2 3" key="1">
    <citation type="journal article" date="2007" name="Int. J. Syst. Evol. Microbiol.">
        <title>Paenibacillus ginsengarvi sp. nov., isolated from soil from ginseng cultivation.</title>
        <authorList>
            <person name="Yoon M.H."/>
            <person name="Ten L.N."/>
            <person name="Im W.T."/>
        </authorList>
    </citation>
    <scope>NUCLEOTIDE SEQUENCE [LARGE SCALE GENOMIC DNA]</scope>
    <source>
        <strain evidence="2 3">KCTC 13059</strain>
    </source>
</reference>
<gene>
    <name evidence="2" type="ORF">D7M11_08315</name>
</gene>
<sequence length="185" mass="20397">MGTNQSSFEKKQHLFRLEVLIEEPTHTLALAALLQALSHPKIEDFRIVEGLQFGKLIEKAESERKAQPIPIPPGQSVPVGRALEQAKNGSGIDKAKKGVQANTAKSSEGPSRNSGDTGLNLEHLMRLKESGTLVRIVAVKGKGVKLSIPCRILNYDSDNQQLTIYHVDERTVYSFKLNEIEDITT</sequence>
<organism evidence="2 3">
    <name type="scientific">Paenibacillus ginsengarvi</name>
    <dbReference type="NCBI Taxonomy" id="400777"/>
    <lineage>
        <taxon>Bacteria</taxon>
        <taxon>Bacillati</taxon>
        <taxon>Bacillota</taxon>
        <taxon>Bacilli</taxon>
        <taxon>Bacillales</taxon>
        <taxon>Paenibacillaceae</taxon>
        <taxon>Paenibacillus</taxon>
    </lineage>
</organism>
<dbReference type="EMBL" id="RBAH01000004">
    <property type="protein sequence ID" value="RKN85671.1"/>
    <property type="molecule type" value="Genomic_DNA"/>
</dbReference>
<evidence type="ECO:0000313" key="2">
    <source>
        <dbReference type="EMBL" id="RKN85671.1"/>
    </source>
</evidence>
<dbReference type="OrthoDB" id="2655795at2"/>
<comment type="caution">
    <text evidence="2">The sequence shown here is derived from an EMBL/GenBank/DDBJ whole genome shotgun (WGS) entry which is preliminary data.</text>
</comment>
<dbReference type="RefSeq" id="WP_120746693.1">
    <property type="nucleotide sequence ID" value="NZ_RBAH01000004.1"/>
</dbReference>
<feature type="compositionally biased region" description="Polar residues" evidence="1">
    <location>
        <begin position="100"/>
        <end position="117"/>
    </location>
</feature>